<sequence>MKEISKACHKLQRMHFVYNANSSREHCLEWFMSGSNLSLGTEQRARISRRNSRVIVPARTLTCSYR</sequence>
<evidence type="ECO:0000313" key="2">
    <source>
        <dbReference type="Proteomes" id="UP001430953"/>
    </source>
</evidence>
<evidence type="ECO:0000313" key="1">
    <source>
        <dbReference type="EMBL" id="KAL0134195.1"/>
    </source>
</evidence>
<protein>
    <submittedName>
        <fullName evidence="1">Uncharacterized protein</fullName>
    </submittedName>
</protein>
<reference evidence="1 2" key="1">
    <citation type="submission" date="2023-03" db="EMBL/GenBank/DDBJ databases">
        <title>High recombination rates correlate with genetic variation in Cardiocondyla obscurior ants.</title>
        <authorList>
            <person name="Errbii M."/>
        </authorList>
    </citation>
    <scope>NUCLEOTIDE SEQUENCE [LARGE SCALE GENOMIC DNA]</scope>
    <source>
        <strain evidence="1">Alpha-2009</strain>
        <tissue evidence="1">Whole body</tissue>
    </source>
</reference>
<accession>A0AAW2H3N0</accession>
<comment type="caution">
    <text evidence="1">The sequence shown here is derived from an EMBL/GenBank/DDBJ whole genome shotgun (WGS) entry which is preliminary data.</text>
</comment>
<dbReference type="AlphaFoldDB" id="A0AAW2H3N0"/>
<gene>
    <name evidence="1" type="ORF">PUN28_001192</name>
</gene>
<proteinExistence type="predicted"/>
<keyword evidence="2" id="KW-1185">Reference proteome</keyword>
<name>A0AAW2H3N0_9HYME</name>
<organism evidence="1 2">
    <name type="scientific">Cardiocondyla obscurior</name>
    <dbReference type="NCBI Taxonomy" id="286306"/>
    <lineage>
        <taxon>Eukaryota</taxon>
        <taxon>Metazoa</taxon>
        <taxon>Ecdysozoa</taxon>
        <taxon>Arthropoda</taxon>
        <taxon>Hexapoda</taxon>
        <taxon>Insecta</taxon>
        <taxon>Pterygota</taxon>
        <taxon>Neoptera</taxon>
        <taxon>Endopterygota</taxon>
        <taxon>Hymenoptera</taxon>
        <taxon>Apocrita</taxon>
        <taxon>Aculeata</taxon>
        <taxon>Formicoidea</taxon>
        <taxon>Formicidae</taxon>
        <taxon>Myrmicinae</taxon>
        <taxon>Cardiocondyla</taxon>
    </lineage>
</organism>
<dbReference type="Proteomes" id="UP001430953">
    <property type="component" value="Unassembled WGS sequence"/>
</dbReference>
<dbReference type="EMBL" id="JADYXP020000001">
    <property type="protein sequence ID" value="KAL0134195.1"/>
    <property type="molecule type" value="Genomic_DNA"/>
</dbReference>